<organism evidence="1 2">
    <name type="scientific">Pseudomonas orientalis</name>
    <dbReference type="NCBI Taxonomy" id="76758"/>
    <lineage>
        <taxon>Bacteria</taxon>
        <taxon>Pseudomonadati</taxon>
        <taxon>Pseudomonadota</taxon>
        <taxon>Gammaproteobacteria</taxon>
        <taxon>Pseudomonadales</taxon>
        <taxon>Pseudomonadaceae</taxon>
        <taxon>Pseudomonas</taxon>
    </lineage>
</organism>
<dbReference type="InterPro" id="IPR022053">
    <property type="entry name" value="DUF3613"/>
</dbReference>
<gene>
    <name evidence="1" type="ORF">SAMN04490197_4450</name>
</gene>
<dbReference type="AlphaFoldDB" id="A0A3G7WVU6"/>
<reference evidence="1 2" key="1">
    <citation type="submission" date="2016-10" db="EMBL/GenBank/DDBJ databases">
        <authorList>
            <person name="Varghese N."/>
            <person name="Submissions S."/>
        </authorList>
    </citation>
    <scope>NUCLEOTIDE SEQUENCE [LARGE SCALE GENOMIC DNA]</scope>
    <source>
        <strain evidence="1 2">BS2775</strain>
    </source>
</reference>
<name>A0A3G7WVU6_9PSED</name>
<keyword evidence="2" id="KW-1185">Reference proteome</keyword>
<dbReference type="Proteomes" id="UP000183653">
    <property type="component" value="Chromosome I"/>
</dbReference>
<dbReference type="Pfam" id="PF12266">
    <property type="entry name" value="DUF3613"/>
    <property type="match status" value="1"/>
</dbReference>
<protein>
    <submittedName>
        <fullName evidence="1">Uncharacterized protein</fullName>
    </submittedName>
</protein>
<evidence type="ECO:0000313" key="1">
    <source>
        <dbReference type="EMBL" id="SDU27465.1"/>
    </source>
</evidence>
<accession>A0A3G7WVU6</accession>
<sequence>MMKVPCLASLAVLALPLSVMAIEPGPYSPQQVATENWLALQISGQAASTAPQAASATERDLAAQRWLESFKHEIPEFFDQKIGGKTEGDN</sequence>
<evidence type="ECO:0000313" key="2">
    <source>
        <dbReference type="Proteomes" id="UP000183653"/>
    </source>
</evidence>
<proteinExistence type="predicted"/>
<dbReference type="EMBL" id="LT629782">
    <property type="protein sequence ID" value="SDU27465.1"/>
    <property type="molecule type" value="Genomic_DNA"/>
</dbReference>